<gene>
    <name evidence="2" type="ORF">H9Q08_12100</name>
</gene>
<evidence type="ECO:0000313" key="2">
    <source>
        <dbReference type="EMBL" id="MCF2220041.1"/>
    </source>
</evidence>
<dbReference type="EMBL" id="JACSGT010000001">
    <property type="protein sequence ID" value="MCF2220041.1"/>
    <property type="molecule type" value="Genomic_DNA"/>
</dbReference>
<reference evidence="2" key="1">
    <citation type="submission" date="2021-08" db="EMBL/GenBank/DDBJ databases">
        <title>Complete genome sequence of Chryseobacterium sp strain PS-8.</title>
        <authorList>
            <person name="Das S.K."/>
        </authorList>
    </citation>
    <scope>NUCLEOTIDE SEQUENCE</scope>
    <source>
        <strain evidence="2">PS-8</strain>
    </source>
</reference>
<sequence length="85" mass="10159">MRTSKFTDSQILAILKEYESGQTAKELSRKYGFHYQNLHDWKKKLSTKELQKIKELESENNRLKKMFANLSLEHEALKDVLSKKW</sequence>
<organism evidence="2 3">
    <name type="scientific">Chryseobacterium indicum</name>
    <dbReference type="NCBI Taxonomy" id="2766954"/>
    <lineage>
        <taxon>Bacteria</taxon>
        <taxon>Pseudomonadati</taxon>
        <taxon>Bacteroidota</taxon>
        <taxon>Flavobacteriia</taxon>
        <taxon>Flavobacteriales</taxon>
        <taxon>Weeksellaceae</taxon>
        <taxon>Chryseobacterium group</taxon>
        <taxon>Chryseobacterium</taxon>
    </lineage>
</organism>
<name>A0ABS9C645_9FLAO</name>
<feature type="coiled-coil region" evidence="1">
    <location>
        <begin position="46"/>
        <end position="73"/>
    </location>
</feature>
<keyword evidence="3" id="KW-1185">Reference proteome</keyword>
<dbReference type="SUPFAM" id="SSF46689">
    <property type="entry name" value="Homeodomain-like"/>
    <property type="match status" value="1"/>
</dbReference>
<protein>
    <submittedName>
        <fullName evidence="2">Transposase</fullName>
    </submittedName>
</protein>
<dbReference type="PANTHER" id="PTHR33609">
    <property type="entry name" value="LOW CALCIUM RESPONSE LOCUS PROTEIN S"/>
    <property type="match status" value="1"/>
</dbReference>
<comment type="caution">
    <text evidence="2">The sequence shown here is derived from an EMBL/GenBank/DDBJ whole genome shotgun (WGS) entry which is preliminary data.</text>
</comment>
<evidence type="ECO:0000256" key="1">
    <source>
        <dbReference type="SAM" id="Coils"/>
    </source>
</evidence>
<keyword evidence="1" id="KW-0175">Coiled coil</keyword>
<dbReference type="InterPro" id="IPR052546">
    <property type="entry name" value="Transposase_8_domain"/>
</dbReference>
<accession>A0ABS9C645</accession>
<dbReference type="PANTHER" id="PTHR33609:SF1">
    <property type="entry name" value="TRANSPOSASE"/>
    <property type="match status" value="1"/>
</dbReference>
<dbReference type="InterPro" id="IPR009057">
    <property type="entry name" value="Homeodomain-like_sf"/>
</dbReference>
<dbReference type="Proteomes" id="UP001430374">
    <property type="component" value="Unassembled WGS sequence"/>
</dbReference>
<dbReference type="InterPro" id="IPR002514">
    <property type="entry name" value="Transposase_8"/>
</dbReference>
<dbReference type="Pfam" id="PF01527">
    <property type="entry name" value="HTH_Tnp_1"/>
    <property type="match status" value="1"/>
</dbReference>
<evidence type="ECO:0000313" key="3">
    <source>
        <dbReference type="Proteomes" id="UP001430374"/>
    </source>
</evidence>
<proteinExistence type="predicted"/>
<dbReference type="RefSeq" id="WP_235131542.1">
    <property type="nucleotide sequence ID" value="NZ_JACSGT010000001.1"/>
</dbReference>